<feature type="active site" description="Proton donor" evidence="5">
    <location>
        <position position="41"/>
    </location>
</feature>
<dbReference type="STRING" id="550540.Fbal_1799"/>
<dbReference type="NCBIfam" id="NF008377">
    <property type="entry name" value="PRK11172.1"/>
    <property type="match status" value="1"/>
</dbReference>
<accession>E1SS47</accession>
<evidence type="ECO:0000256" key="1">
    <source>
        <dbReference type="ARBA" id="ARBA00007905"/>
    </source>
</evidence>
<dbReference type="InterPro" id="IPR018170">
    <property type="entry name" value="Aldo/ket_reductase_CS"/>
</dbReference>
<dbReference type="RefSeq" id="WP_013345308.1">
    <property type="nucleotide sequence ID" value="NC_014541.1"/>
</dbReference>
<dbReference type="PROSITE" id="PS00062">
    <property type="entry name" value="ALDOKETO_REDUCTASE_2"/>
    <property type="match status" value="1"/>
</dbReference>
<dbReference type="Pfam" id="PF00248">
    <property type="entry name" value="Aldo_ket_red"/>
    <property type="match status" value="1"/>
</dbReference>
<evidence type="ECO:0000256" key="6">
    <source>
        <dbReference type="PIRSR" id="PIRSR000097-2"/>
    </source>
</evidence>
<dbReference type="PROSITE" id="PS00798">
    <property type="entry name" value="ALDOKETO_REDUCTASE_1"/>
    <property type="match status" value="1"/>
</dbReference>
<protein>
    <submittedName>
        <fullName evidence="9">Aldo/keto reductase</fullName>
        <ecNumber evidence="9">1.1.1.274</ecNumber>
    </submittedName>
</protein>
<feature type="binding site" evidence="6">
    <location>
        <position position="99"/>
    </location>
    <ligand>
        <name>substrate</name>
    </ligand>
</feature>
<evidence type="ECO:0000256" key="2">
    <source>
        <dbReference type="ARBA" id="ARBA00022857"/>
    </source>
</evidence>
<gene>
    <name evidence="9" type="ordered locus">Fbal_1799</name>
</gene>
<sequence length="268" mass="29688">MSHTMPLLGAGTFRLKQDDAYQSVLTALKQGYRHIDTAQIYGNEAEVGRAIQDSGLPRDDVFITTKVWLDKLDDAHFLASVEESLSKLKTDYVDLLLIHWPLMDGTVPMESYLTQLYVAQQRGLTRHIGVSNFTCQQLDDAIDILGPGRLYTNQIEVHPFLQNRTVVEHCEANDILVTAYMPLAVGRVLEEPVIVAVAEQAGCTPAQATLAWIRQLGMATIPSSTNPDHLQANLDSQQVVLSAEQMAAFEGLDRGLRLADPDFGPDWD</sequence>
<dbReference type="Gene3D" id="3.20.20.100">
    <property type="entry name" value="NADP-dependent oxidoreductase domain"/>
    <property type="match status" value="1"/>
</dbReference>
<name>E1SS47_FERBD</name>
<evidence type="ECO:0000256" key="3">
    <source>
        <dbReference type="ARBA" id="ARBA00023002"/>
    </source>
</evidence>
<keyword evidence="3 9" id="KW-0560">Oxidoreductase</keyword>
<dbReference type="PANTHER" id="PTHR43827:SF3">
    <property type="entry name" value="NADP-DEPENDENT OXIDOREDUCTASE DOMAIN-CONTAINING PROTEIN"/>
    <property type="match status" value="1"/>
</dbReference>
<evidence type="ECO:0000256" key="5">
    <source>
        <dbReference type="PIRSR" id="PIRSR000097-1"/>
    </source>
</evidence>
<dbReference type="HOGENOM" id="CLU_023205_0_1_6"/>
<dbReference type="GO" id="GO:0050580">
    <property type="term" value="F:2,5-didehydrogluconate reductase activity"/>
    <property type="evidence" value="ECO:0007669"/>
    <property type="project" value="UniProtKB-EC"/>
</dbReference>
<organism evidence="9 10">
    <name type="scientific">Ferrimonas balearica (strain DSM 9799 / CCM 4581 / KCTC 23876 / PAT)</name>
    <dbReference type="NCBI Taxonomy" id="550540"/>
    <lineage>
        <taxon>Bacteria</taxon>
        <taxon>Pseudomonadati</taxon>
        <taxon>Pseudomonadota</taxon>
        <taxon>Gammaproteobacteria</taxon>
        <taxon>Alteromonadales</taxon>
        <taxon>Ferrimonadaceae</taxon>
        <taxon>Ferrimonas</taxon>
    </lineage>
</organism>
<dbReference type="GO" id="GO:1990002">
    <property type="term" value="F:methylglyoxal reductase (NADPH) (acetol producing) activity"/>
    <property type="evidence" value="ECO:0007669"/>
    <property type="project" value="TreeGrafter"/>
</dbReference>
<evidence type="ECO:0000313" key="9">
    <source>
        <dbReference type="EMBL" id="ADN76002.1"/>
    </source>
</evidence>
<dbReference type="AlphaFoldDB" id="E1SS47"/>
<dbReference type="InterPro" id="IPR020471">
    <property type="entry name" value="AKR"/>
</dbReference>
<dbReference type="Proteomes" id="UP000006683">
    <property type="component" value="Chromosome"/>
</dbReference>
<dbReference type="KEGG" id="fbl:Fbal_1799"/>
<dbReference type="PANTHER" id="PTHR43827">
    <property type="entry name" value="2,5-DIKETO-D-GLUCONIC ACID REDUCTASE"/>
    <property type="match status" value="1"/>
</dbReference>
<evidence type="ECO:0000256" key="4">
    <source>
        <dbReference type="ARBA" id="ARBA00049445"/>
    </source>
</evidence>
<dbReference type="FunFam" id="3.20.20.100:FF:000002">
    <property type="entry name" value="2,5-diketo-D-gluconic acid reductase A"/>
    <property type="match status" value="1"/>
</dbReference>
<dbReference type="EC" id="1.1.1.274" evidence="9"/>
<evidence type="ECO:0000259" key="8">
    <source>
        <dbReference type="Pfam" id="PF00248"/>
    </source>
</evidence>
<proteinExistence type="inferred from homology"/>
<keyword evidence="2" id="KW-0521">NADP</keyword>
<dbReference type="InterPro" id="IPR023210">
    <property type="entry name" value="NADP_OxRdtase_dom"/>
</dbReference>
<comment type="similarity">
    <text evidence="1">Belongs to the aldo/keto reductase family.</text>
</comment>
<dbReference type="PIRSF" id="PIRSF000097">
    <property type="entry name" value="AKR"/>
    <property type="match status" value="1"/>
</dbReference>
<feature type="domain" description="NADP-dependent oxidoreductase" evidence="8">
    <location>
        <begin position="9"/>
        <end position="253"/>
    </location>
</feature>
<dbReference type="EMBL" id="CP002209">
    <property type="protein sequence ID" value="ADN76002.1"/>
    <property type="molecule type" value="Genomic_DNA"/>
</dbReference>
<keyword evidence="10" id="KW-1185">Reference proteome</keyword>
<dbReference type="SUPFAM" id="SSF51430">
    <property type="entry name" value="NAD(P)-linked oxidoreductase"/>
    <property type="match status" value="1"/>
</dbReference>
<evidence type="ECO:0000256" key="7">
    <source>
        <dbReference type="PIRSR" id="PIRSR000097-3"/>
    </source>
</evidence>
<feature type="site" description="Lowers pKa of active site Tyr" evidence="7">
    <location>
        <position position="66"/>
    </location>
</feature>
<dbReference type="GO" id="GO:0051596">
    <property type="term" value="P:methylglyoxal catabolic process"/>
    <property type="evidence" value="ECO:0007669"/>
    <property type="project" value="TreeGrafter"/>
</dbReference>
<evidence type="ECO:0000313" key="10">
    <source>
        <dbReference type="Proteomes" id="UP000006683"/>
    </source>
</evidence>
<dbReference type="eggNOG" id="COG0656">
    <property type="taxonomic scope" value="Bacteria"/>
</dbReference>
<dbReference type="InterPro" id="IPR036812">
    <property type="entry name" value="NAD(P)_OxRdtase_dom_sf"/>
</dbReference>
<reference evidence="9 10" key="1">
    <citation type="journal article" date="2010" name="Stand. Genomic Sci.">
        <title>Complete genome sequence of Ferrimonas balearica type strain (PAT).</title>
        <authorList>
            <person name="Nolan M."/>
            <person name="Sikorski J."/>
            <person name="Davenport K."/>
            <person name="Lucas S."/>
            <person name="Glavina Del Rio T."/>
            <person name="Tice H."/>
            <person name="Cheng J."/>
            <person name="Goodwin L."/>
            <person name="Pitluck S."/>
            <person name="Liolios K."/>
            <person name="Ivanova N."/>
            <person name="Mavromatis K."/>
            <person name="Ovchinnikova G."/>
            <person name="Pati A."/>
            <person name="Chen A."/>
            <person name="Palaniappan K."/>
            <person name="Land M."/>
            <person name="Hauser L."/>
            <person name="Chang Y."/>
            <person name="Jeffries C."/>
            <person name="Tapia R."/>
            <person name="Brettin T."/>
            <person name="Detter J."/>
            <person name="Han C."/>
            <person name="Yasawong M."/>
            <person name="Rohde M."/>
            <person name="Tindall B."/>
            <person name="Goker M."/>
            <person name="Woyke T."/>
            <person name="Bristow J."/>
            <person name="Eisen J."/>
            <person name="Markowitz V."/>
            <person name="Hugenholtz P."/>
            <person name="Kyrpides N."/>
            <person name="Klenk H."/>
            <person name="Lapidus A."/>
        </authorList>
    </citation>
    <scope>NUCLEOTIDE SEQUENCE [LARGE SCALE GENOMIC DNA]</scope>
    <source>
        <strain evidence="10">DSM 9799 / CCM 4581 / KCTC 23876 / PAT</strain>
    </source>
</reference>
<dbReference type="OrthoDB" id="9804790at2"/>
<dbReference type="PRINTS" id="PR00069">
    <property type="entry name" value="ALDKETRDTASE"/>
</dbReference>
<dbReference type="GeneID" id="67182001"/>
<comment type="catalytic activity">
    <reaction evidence="4">
        <text>hydroxyacetone + NADP(+) = methylglyoxal + NADPH + H(+)</text>
        <dbReference type="Rhea" id="RHEA:27986"/>
        <dbReference type="ChEBI" id="CHEBI:15378"/>
        <dbReference type="ChEBI" id="CHEBI:17158"/>
        <dbReference type="ChEBI" id="CHEBI:27957"/>
        <dbReference type="ChEBI" id="CHEBI:57783"/>
        <dbReference type="ChEBI" id="CHEBI:58349"/>
    </reaction>
</comment>